<dbReference type="EMBL" id="QLUZ01000005">
    <property type="protein sequence ID" value="RAQ11909.1"/>
    <property type="molecule type" value="Genomic_DNA"/>
</dbReference>
<evidence type="ECO:0000313" key="2">
    <source>
        <dbReference type="Proteomes" id="UP000248899"/>
    </source>
</evidence>
<sequence>MSAYDDEAGACPPLLRAAREPGEGAGLQPARPDRPRFFVPVRQHELLREPRRIVVGFACCFTACP</sequence>
<proteinExistence type="predicted"/>
<dbReference type="Proteomes" id="UP000248899">
    <property type="component" value="Unassembled WGS sequence"/>
</dbReference>
<gene>
    <name evidence="1" type="ORF">DPR02_11520</name>
</gene>
<accession>A0AAQ0JKY4</accession>
<protein>
    <submittedName>
        <fullName evidence="1">Uncharacterized protein</fullName>
    </submittedName>
</protein>
<dbReference type="AlphaFoldDB" id="A0AAQ0JKY4"/>
<comment type="caution">
    <text evidence="1">The sequence shown here is derived from an EMBL/GenBank/DDBJ whole genome shotgun (WGS) entry which is preliminary data.</text>
</comment>
<reference evidence="1 2" key="1">
    <citation type="submission" date="2018-06" db="EMBL/GenBank/DDBJ databases">
        <title>Towards the identification of Burkholderia cepacia strain which caused fatal septicemia.</title>
        <authorList>
            <person name="Bui L.A.T."/>
            <person name="Zakharova I.B."/>
            <person name="Shpak I.M."/>
            <person name="Teteryatnikova N."/>
            <person name="Ustinov D.V."/>
            <person name="Kuzyutina Y.A."/>
            <person name="Nguyen H.N."/>
            <person name="Antonov A.S."/>
            <person name="Avdyusheva E.F."/>
            <person name="Victorov D.V."/>
        </authorList>
    </citation>
    <scope>NUCLEOTIDE SEQUENCE [LARGE SCALE GENOMIC DNA]</scope>
    <source>
        <strain evidence="1 2">PT02</strain>
    </source>
</reference>
<organism evidence="1 2">
    <name type="scientific">Burkholderia cepacia</name>
    <name type="common">Pseudomonas cepacia</name>
    <dbReference type="NCBI Taxonomy" id="292"/>
    <lineage>
        <taxon>Bacteria</taxon>
        <taxon>Pseudomonadati</taxon>
        <taxon>Pseudomonadota</taxon>
        <taxon>Betaproteobacteria</taxon>
        <taxon>Burkholderiales</taxon>
        <taxon>Burkholderiaceae</taxon>
        <taxon>Burkholderia</taxon>
        <taxon>Burkholderia cepacia complex</taxon>
    </lineage>
</organism>
<name>A0AAQ0JKY4_BURCE</name>
<evidence type="ECO:0000313" key="1">
    <source>
        <dbReference type="EMBL" id="RAQ11909.1"/>
    </source>
</evidence>